<evidence type="ECO:0000259" key="8">
    <source>
        <dbReference type="PROSITE" id="PS51755"/>
    </source>
</evidence>
<dbReference type="CDD" id="cd00383">
    <property type="entry name" value="trans_reg_C"/>
    <property type="match status" value="1"/>
</dbReference>
<dbReference type="InterPro" id="IPR001867">
    <property type="entry name" value="OmpR/PhoB-type_DNA-bd"/>
</dbReference>
<evidence type="ECO:0000313" key="9">
    <source>
        <dbReference type="EMBL" id="TCC00425.1"/>
    </source>
</evidence>
<feature type="domain" description="OmpR/PhoB-type" evidence="8">
    <location>
        <begin position="125"/>
        <end position="220"/>
    </location>
</feature>
<gene>
    <name evidence="9" type="ORF">E0H26_01670</name>
</gene>
<dbReference type="SUPFAM" id="SSF46894">
    <property type="entry name" value="C-terminal effector domain of the bipartite response regulators"/>
    <property type="match status" value="1"/>
</dbReference>
<dbReference type="RefSeq" id="WP_131299973.1">
    <property type="nucleotide sequence ID" value="NZ_SJJR01000001.1"/>
</dbReference>
<dbReference type="OrthoDB" id="4127044at2"/>
<dbReference type="Gene3D" id="6.10.250.690">
    <property type="match status" value="1"/>
</dbReference>
<feature type="domain" description="Response regulatory" evidence="7">
    <location>
        <begin position="2"/>
        <end position="112"/>
    </location>
</feature>
<feature type="DNA-binding region" description="OmpR/PhoB-type" evidence="6">
    <location>
        <begin position="125"/>
        <end position="220"/>
    </location>
</feature>
<dbReference type="InterPro" id="IPR036388">
    <property type="entry name" value="WH-like_DNA-bd_sf"/>
</dbReference>
<sequence length="222" mass="24058">MDVLLVEDDDSIAEPLVEGLARYGISARRVVTGAAALTAAPTDMVLLDLGLPDIDGIEVCRALRRSTDVPVIMLTARGGEADRVLGLELGADDYLAKPFSLRELVARMHAVRRRTHPADGTAAPERTQQVGELVIDHRTRQVRLHGLPVALAPKEYDLLVALATDPGAVLTRRALLETVWSPNFFGRGKTLDFHVASLRRKLGDPAWVTTVRGVGFRLGVAC</sequence>
<feature type="modified residue" description="4-aspartylphosphate" evidence="5">
    <location>
        <position position="48"/>
    </location>
</feature>
<evidence type="ECO:0000256" key="4">
    <source>
        <dbReference type="ARBA" id="ARBA00023163"/>
    </source>
</evidence>
<dbReference type="PANTHER" id="PTHR48111">
    <property type="entry name" value="REGULATOR OF RPOS"/>
    <property type="match status" value="1"/>
</dbReference>
<dbReference type="PROSITE" id="PS51755">
    <property type="entry name" value="OMPR_PHOB"/>
    <property type="match status" value="1"/>
</dbReference>
<keyword evidence="2" id="KW-0805">Transcription regulation</keyword>
<comment type="caution">
    <text evidence="9">The sequence shown here is derived from an EMBL/GenBank/DDBJ whole genome shotgun (WGS) entry which is preliminary data.</text>
</comment>
<dbReference type="GO" id="GO:0006355">
    <property type="term" value="P:regulation of DNA-templated transcription"/>
    <property type="evidence" value="ECO:0007669"/>
    <property type="project" value="InterPro"/>
</dbReference>
<dbReference type="InterPro" id="IPR001789">
    <property type="entry name" value="Sig_transdc_resp-reg_receiver"/>
</dbReference>
<dbReference type="EMBL" id="SJJR01000001">
    <property type="protein sequence ID" value="TCC00425.1"/>
    <property type="molecule type" value="Genomic_DNA"/>
</dbReference>
<evidence type="ECO:0000313" key="10">
    <source>
        <dbReference type="Proteomes" id="UP000292274"/>
    </source>
</evidence>
<dbReference type="PROSITE" id="PS50110">
    <property type="entry name" value="RESPONSE_REGULATORY"/>
    <property type="match status" value="1"/>
</dbReference>
<reference evidence="9 10" key="1">
    <citation type="submission" date="2019-02" db="EMBL/GenBank/DDBJ databases">
        <title>Jishengella sp. nov., isolated from a root of Zingiber montanum.</title>
        <authorList>
            <person name="Kuncharoen N."/>
            <person name="Kudo T."/>
            <person name="Masahiro Y."/>
            <person name="Ohkuma M."/>
            <person name="Tanasupawat S."/>
        </authorList>
    </citation>
    <scope>NUCLEOTIDE SEQUENCE [LARGE SCALE GENOMIC DNA]</scope>
    <source>
        <strain evidence="9 10">PLAI 1-1</strain>
    </source>
</reference>
<dbReference type="SUPFAM" id="SSF52172">
    <property type="entry name" value="CheY-like"/>
    <property type="match status" value="1"/>
</dbReference>
<dbReference type="PANTHER" id="PTHR48111:SF4">
    <property type="entry name" value="DNA-BINDING DUAL TRANSCRIPTIONAL REGULATOR OMPR"/>
    <property type="match status" value="1"/>
</dbReference>
<dbReference type="GO" id="GO:0000156">
    <property type="term" value="F:phosphorelay response regulator activity"/>
    <property type="evidence" value="ECO:0007669"/>
    <property type="project" value="TreeGrafter"/>
</dbReference>
<dbReference type="Gene3D" id="1.10.10.10">
    <property type="entry name" value="Winged helix-like DNA-binding domain superfamily/Winged helix DNA-binding domain"/>
    <property type="match status" value="1"/>
</dbReference>
<evidence type="ECO:0000259" key="7">
    <source>
        <dbReference type="PROSITE" id="PS50110"/>
    </source>
</evidence>
<dbReference type="InterPro" id="IPR011006">
    <property type="entry name" value="CheY-like_superfamily"/>
</dbReference>
<keyword evidence="1 5" id="KW-0597">Phosphoprotein</keyword>
<proteinExistence type="predicted"/>
<dbReference type="GO" id="GO:0000976">
    <property type="term" value="F:transcription cis-regulatory region binding"/>
    <property type="evidence" value="ECO:0007669"/>
    <property type="project" value="TreeGrafter"/>
</dbReference>
<evidence type="ECO:0000256" key="1">
    <source>
        <dbReference type="ARBA" id="ARBA00022553"/>
    </source>
</evidence>
<dbReference type="Gene3D" id="3.40.50.2300">
    <property type="match status" value="1"/>
</dbReference>
<evidence type="ECO:0000256" key="6">
    <source>
        <dbReference type="PROSITE-ProRule" id="PRU01091"/>
    </source>
</evidence>
<keyword evidence="3 6" id="KW-0238">DNA-binding</keyword>
<name>A0A4R0GRG8_9ACTN</name>
<dbReference type="SMART" id="SM00862">
    <property type="entry name" value="Trans_reg_C"/>
    <property type="match status" value="1"/>
</dbReference>
<protein>
    <submittedName>
        <fullName evidence="9">Response regulator transcription factor</fullName>
    </submittedName>
</protein>
<dbReference type="Pfam" id="PF00072">
    <property type="entry name" value="Response_reg"/>
    <property type="match status" value="1"/>
</dbReference>
<dbReference type="Proteomes" id="UP000292274">
    <property type="component" value="Unassembled WGS sequence"/>
</dbReference>
<accession>A0A4R0GRG8</accession>
<keyword evidence="10" id="KW-1185">Reference proteome</keyword>
<evidence type="ECO:0000256" key="3">
    <source>
        <dbReference type="ARBA" id="ARBA00023125"/>
    </source>
</evidence>
<dbReference type="GO" id="GO:0032993">
    <property type="term" value="C:protein-DNA complex"/>
    <property type="evidence" value="ECO:0007669"/>
    <property type="project" value="TreeGrafter"/>
</dbReference>
<dbReference type="InterPro" id="IPR039420">
    <property type="entry name" value="WalR-like"/>
</dbReference>
<dbReference type="GO" id="GO:0005829">
    <property type="term" value="C:cytosol"/>
    <property type="evidence" value="ECO:0007669"/>
    <property type="project" value="TreeGrafter"/>
</dbReference>
<dbReference type="AlphaFoldDB" id="A0A4R0GRG8"/>
<dbReference type="InterPro" id="IPR016032">
    <property type="entry name" value="Sig_transdc_resp-reg_C-effctor"/>
</dbReference>
<organism evidence="9 10">
    <name type="scientific">Micromonospora zingiberis</name>
    <dbReference type="NCBI Taxonomy" id="2053011"/>
    <lineage>
        <taxon>Bacteria</taxon>
        <taxon>Bacillati</taxon>
        <taxon>Actinomycetota</taxon>
        <taxon>Actinomycetes</taxon>
        <taxon>Micromonosporales</taxon>
        <taxon>Micromonosporaceae</taxon>
        <taxon>Micromonospora</taxon>
    </lineage>
</organism>
<evidence type="ECO:0000256" key="5">
    <source>
        <dbReference type="PROSITE-ProRule" id="PRU00169"/>
    </source>
</evidence>
<dbReference type="Pfam" id="PF00486">
    <property type="entry name" value="Trans_reg_C"/>
    <property type="match status" value="1"/>
</dbReference>
<keyword evidence="4" id="KW-0804">Transcription</keyword>
<dbReference type="SMART" id="SM00448">
    <property type="entry name" value="REC"/>
    <property type="match status" value="1"/>
</dbReference>
<evidence type="ECO:0000256" key="2">
    <source>
        <dbReference type="ARBA" id="ARBA00023015"/>
    </source>
</evidence>